<dbReference type="EMBL" id="CP064782">
    <property type="protein sequence ID" value="QWT50397.1"/>
    <property type="molecule type" value="Genomic_DNA"/>
</dbReference>
<dbReference type="RefSeq" id="WP_216130453.1">
    <property type="nucleotide sequence ID" value="NZ_CP064782.1"/>
</dbReference>
<feature type="domain" description="Glycoside hydrolase family 19 catalytic" evidence="1">
    <location>
        <begin position="94"/>
        <end position="157"/>
    </location>
</feature>
<dbReference type="GO" id="GO:0016998">
    <property type="term" value="P:cell wall macromolecule catabolic process"/>
    <property type="evidence" value="ECO:0007669"/>
    <property type="project" value="InterPro"/>
</dbReference>
<accession>A0A975SQ11</accession>
<sequence length="305" mass="34508">MMMTPIEKERTDKDHTKTKDAVIICACNRELTLEELSSIYSEQSKKRVAIFIKSINETMQKYGIDTCMRKAHFLAQIGHESGRLQFTAEVLKKNQNENDVYDGYKGRGLIQLTYKKSYVDYGNYLGIDLTGNNKVKLESPGLATDSAGWFWTLAKSTNINSLADANDFIAITLKINGGLNGYNDRLLILQKAARTIGLDVCKTLQPLREYLPDVADTALSTKEYSIVDSSEYPNARSCFAWGYWHDNSKKTSGTNKDNKNAVIGYSRFLKLTENKPYTKRAFGLAPEQMVDIANNYIKENEKKIK</sequence>
<dbReference type="KEGG" id="aiq:Azoinq_07380"/>
<evidence type="ECO:0000313" key="2">
    <source>
        <dbReference type="EMBL" id="QWT50397.1"/>
    </source>
</evidence>
<evidence type="ECO:0000313" key="3">
    <source>
        <dbReference type="Proteomes" id="UP000683428"/>
    </source>
</evidence>
<proteinExistence type="predicted"/>
<dbReference type="InterPro" id="IPR000726">
    <property type="entry name" value="Glyco_hydro_19_cat"/>
</dbReference>
<organism evidence="2 3">
    <name type="scientific">Azospira inquinata</name>
    <dbReference type="NCBI Taxonomy" id="2785627"/>
    <lineage>
        <taxon>Bacteria</taxon>
        <taxon>Pseudomonadati</taxon>
        <taxon>Pseudomonadota</taxon>
        <taxon>Betaproteobacteria</taxon>
        <taxon>Rhodocyclales</taxon>
        <taxon>Rhodocyclaceae</taxon>
        <taxon>Azospira</taxon>
    </lineage>
</organism>
<dbReference type="GO" id="GO:0006032">
    <property type="term" value="P:chitin catabolic process"/>
    <property type="evidence" value="ECO:0007669"/>
    <property type="project" value="InterPro"/>
</dbReference>
<name>A0A975SQ11_9RHOO</name>
<gene>
    <name evidence="2" type="ORF">Azoinq_07380</name>
</gene>
<dbReference type="Proteomes" id="UP000683428">
    <property type="component" value="Chromosome"/>
</dbReference>
<dbReference type="Pfam" id="PF00182">
    <property type="entry name" value="Glyco_hydro_19"/>
    <property type="match status" value="1"/>
</dbReference>
<dbReference type="AlphaFoldDB" id="A0A975SQ11"/>
<reference evidence="2" key="1">
    <citation type="submission" date="2020-11" db="EMBL/GenBank/DDBJ databases">
        <title>Azospira inquinata sp. nov.</title>
        <authorList>
            <person name="Moe W.M."/>
            <person name="Mikes M.C."/>
        </authorList>
    </citation>
    <scope>NUCLEOTIDE SEQUENCE</scope>
    <source>
        <strain evidence="2">Azo-3</strain>
    </source>
</reference>
<keyword evidence="3" id="KW-1185">Reference proteome</keyword>
<evidence type="ECO:0000259" key="1">
    <source>
        <dbReference type="Pfam" id="PF00182"/>
    </source>
</evidence>
<dbReference type="GO" id="GO:0004568">
    <property type="term" value="F:chitinase activity"/>
    <property type="evidence" value="ECO:0007669"/>
    <property type="project" value="InterPro"/>
</dbReference>
<protein>
    <recommendedName>
        <fullName evidence="1">Glycoside hydrolase family 19 catalytic domain-containing protein</fullName>
    </recommendedName>
</protein>